<dbReference type="InterPro" id="IPR007751">
    <property type="entry name" value="DUF676_lipase-like"/>
</dbReference>
<name>Q756E3_EREGS</name>
<protein>
    <submittedName>
        <fullName evidence="4">AER322Cp</fullName>
    </submittedName>
</protein>
<dbReference type="GO" id="GO:0006629">
    <property type="term" value="P:lipid metabolic process"/>
    <property type="evidence" value="ECO:0000318"/>
    <property type="project" value="GO_Central"/>
</dbReference>
<dbReference type="InterPro" id="IPR044294">
    <property type="entry name" value="Lipase-like"/>
</dbReference>
<dbReference type="ESTHER" id="ashgo-q756e3">
    <property type="family name" value="Duf_676"/>
</dbReference>
<dbReference type="RefSeq" id="NP_985178.2">
    <property type="nucleotide sequence ID" value="NM_210532.2"/>
</dbReference>
<accession>Q756E3</accession>
<dbReference type="AlphaFoldDB" id="Q756E3"/>
<comment type="similarity">
    <text evidence="1">Belongs to the putative lipase ROG1 family.</text>
</comment>
<dbReference type="InterPro" id="IPR029058">
    <property type="entry name" value="AB_hydrolase_fold"/>
</dbReference>
<gene>
    <name evidence="4" type="ORF">AGOS_AER322C</name>
</gene>
<dbReference type="FunCoup" id="Q756E3">
    <property type="interactions" value="18"/>
</dbReference>
<proteinExistence type="inferred from homology"/>
<keyword evidence="5" id="KW-1185">Reference proteome</keyword>
<dbReference type="EMBL" id="AE016818">
    <property type="protein sequence ID" value="AAS53002.2"/>
    <property type="molecule type" value="Genomic_DNA"/>
</dbReference>
<dbReference type="InterPro" id="IPR016445">
    <property type="entry name" value="Rog1_fam"/>
</dbReference>
<dbReference type="Gene3D" id="3.40.50.1820">
    <property type="entry name" value="alpha/beta hydrolase"/>
    <property type="match status" value="1"/>
</dbReference>
<evidence type="ECO:0000313" key="4">
    <source>
        <dbReference type="EMBL" id="AAS53002.2"/>
    </source>
</evidence>
<dbReference type="SUPFAM" id="SSF53474">
    <property type="entry name" value="alpha/beta-Hydrolases"/>
    <property type="match status" value="1"/>
</dbReference>
<evidence type="ECO:0000256" key="2">
    <source>
        <dbReference type="ARBA" id="ARBA00022963"/>
    </source>
</evidence>
<keyword evidence="2" id="KW-0443">Lipid metabolism</keyword>
<dbReference type="Pfam" id="PF05057">
    <property type="entry name" value="DUF676"/>
    <property type="match status" value="1"/>
</dbReference>
<evidence type="ECO:0000313" key="5">
    <source>
        <dbReference type="Proteomes" id="UP000000591"/>
    </source>
</evidence>
<dbReference type="GeneID" id="4621391"/>
<evidence type="ECO:0000259" key="3">
    <source>
        <dbReference type="Pfam" id="PF05057"/>
    </source>
</evidence>
<evidence type="ECO:0000256" key="1">
    <source>
        <dbReference type="ARBA" id="ARBA00007920"/>
    </source>
</evidence>
<sequence>MFSRYWKDPSRESKVLLESGNHVLLYNDQRGISQGEVFRYIIKVDKAQLDAKTKIEELVLRIKNVESPLLRPIYLTGPYSVYAEVRPYNYDENTAFQGDDLQFISDLKPDEAFSATLKLNGDSQVGESTVYSWTVDVLSQMTLMVDHPILVRLSIGNTRSIVKAAMKTPARAVEPVSGFTVEIQDTMTVWNEPPLFPERPVHLVIVTHGIFSNIGCDMLYLRDRLKKCADAVEENCNQNVVVRGYHGNIGKSHKGIEYLAMRVADYVLKTIAQMRNEYVLDRISFIGHSLGGLVQTFAIQYMLERDPGIFSPQAGGLRPMNFIALASPFLGVIGDFPLYATVALNFGALGRTGKDLNLKNDFAISELVRNPKQAYNRRPVLESIVSGSMKSVLQAFSNRTLYANALHDGIVPLRTSALLYLDWYSLQEVNLIGAQEGAETFDLGEEDHALKRYDTVEIPPDLSEKKDTIRWLLPRALIKRRHKWYKRSQTVKPGIEQLWDEDSDYHPLTKASALSSAANILVAPPPTQDYYKDPQSRTDYIFHDKRYSPEELPPAYYRNRELLKKILYPNDKVHRTQEKIARGYQESMSWRKVLVNIQPESHNNIIVRRRFVNSFGWIVIEHLVNEHFGRRASRSD</sequence>
<reference evidence="4 5" key="1">
    <citation type="journal article" date="2004" name="Science">
        <title>The Ashbya gossypii genome as a tool for mapping the ancient Saccharomyces cerevisiae genome.</title>
        <authorList>
            <person name="Dietrich F.S."/>
            <person name="Voegeli S."/>
            <person name="Brachat S."/>
            <person name="Lerch A."/>
            <person name="Gates K."/>
            <person name="Steiner S."/>
            <person name="Mohr C."/>
            <person name="Pohlmann R."/>
            <person name="Luedi P."/>
            <person name="Choi S."/>
            <person name="Wing R.A."/>
            <person name="Flavier A."/>
            <person name="Gaffney T.D."/>
            <person name="Philippsen P."/>
        </authorList>
    </citation>
    <scope>NUCLEOTIDE SEQUENCE [LARGE SCALE GENOMIC DNA]</scope>
    <source>
        <strain evidence="5">ATCC 10895 / CBS 109.51 / FGSC 9923 / NRRL Y-1056</strain>
    </source>
</reference>
<dbReference type="eggNOG" id="KOG4372">
    <property type="taxonomic scope" value="Eukaryota"/>
</dbReference>
<dbReference type="Proteomes" id="UP000000591">
    <property type="component" value="Chromosome V"/>
</dbReference>
<dbReference type="PANTHER" id="PTHR12482:SF20">
    <property type="entry name" value="LIPASE YDR444W-RELATED"/>
    <property type="match status" value="1"/>
</dbReference>
<organism evidence="4 5">
    <name type="scientific">Eremothecium gossypii (strain ATCC 10895 / CBS 109.51 / FGSC 9923 / NRRL Y-1056)</name>
    <name type="common">Yeast</name>
    <name type="synonym">Ashbya gossypii</name>
    <dbReference type="NCBI Taxonomy" id="284811"/>
    <lineage>
        <taxon>Eukaryota</taxon>
        <taxon>Fungi</taxon>
        <taxon>Dikarya</taxon>
        <taxon>Ascomycota</taxon>
        <taxon>Saccharomycotina</taxon>
        <taxon>Saccharomycetes</taxon>
        <taxon>Saccharomycetales</taxon>
        <taxon>Saccharomycetaceae</taxon>
        <taxon>Eremothecium</taxon>
    </lineage>
</organism>
<reference evidence="5" key="2">
    <citation type="journal article" date="2013" name="G3 (Bethesda)">
        <title>Genomes of Ashbya fungi isolated from insects reveal four mating-type loci, numerous translocations, lack of transposons, and distinct gene duplications.</title>
        <authorList>
            <person name="Dietrich F.S."/>
            <person name="Voegeli S."/>
            <person name="Kuo S."/>
            <person name="Philippsen P."/>
        </authorList>
    </citation>
    <scope>GENOME REANNOTATION</scope>
    <source>
        <strain evidence="5">ATCC 10895 / CBS 109.51 / FGSC 9923 / NRRL Y-1056</strain>
    </source>
</reference>
<dbReference type="OMA" id="FSNIGCD"/>
<dbReference type="PANTHER" id="PTHR12482">
    <property type="entry name" value="LIPASE ROG1-RELATED-RELATED"/>
    <property type="match status" value="1"/>
</dbReference>
<feature type="domain" description="DUF676" evidence="3">
    <location>
        <begin position="199"/>
        <end position="415"/>
    </location>
</feature>
<dbReference type="GO" id="GO:0016042">
    <property type="term" value="P:lipid catabolic process"/>
    <property type="evidence" value="ECO:0007669"/>
    <property type="project" value="UniProtKB-KW"/>
</dbReference>
<keyword evidence="2" id="KW-0442">Lipid degradation</keyword>
<dbReference type="PIRSF" id="PIRSF005412">
    <property type="entry name" value="UCP005412_abhydr"/>
    <property type="match status" value="1"/>
</dbReference>
<dbReference type="KEGG" id="ago:AGOS_AER322C"/>
<dbReference type="GO" id="GO:0047372">
    <property type="term" value="F:monoacylglycerol lipase activity"/>
    <property type="evidence" value="ECO:0000318"/>
    <property type="project" value="GO_Central"/>
</dbReference>
<dbReference type="OrthoDB" id="5368485at2759"/>
<dbReference type="HOGENOM" id="CLU_007367_1_0_1"/>
<dbReference type="InParanoid" id="Q756E3"/>